<accession>A0A8S5L8Z8</accession>
<evidence type="ECO:0000313" key="1">
    <source>
        <dbReference type="EMBL" id="DAD66419.1"/>
    </source>
</evidence>
<dbReference type="Pfam" id="PF10076">
    <property type="entry name" value="Phage_Mu_Gp48"/>
    <property type="match status" value="1"/>
</dbReference>
<organism evidence="1">
    <name type="scientific">Myoviridae sp. ctSyg22</name>
    <dbReference type="NCBI Taxonomy" id="2823545"/>
    <lineage>
        <taxon>Viruses</taxon>
        <taxon>Duplodnaviria</taxon>
        <taxon>Heunggongvirae</taxon>
        <taxon>Uroviricota</taxon>
        <taxon>Caudoviricetes</taxon>
    </lineage>
</organism>
<protein>
    <submittedName>
        <fullName evidence="1">Tail protein</fullName>
    </submittedName>
</protein>
<dbReference type="InterPro" id="IPR018755">
    <property type="entry name" value="Phage_Mu_Gp48"/>
</dbReference>
<reference evidence="1" key="1">
    <citation type="journal article" date="2021" name="Proc. Natl. Acad. Sci. U.S.A.">
        <title>A Catalog of Tens of Thousands of Viruses from Human Metagenomes Reveals Hidden Associations with Chronic Diseases.</title>
        <authorList>
            <person name="Tisza M.J."/>
            <person name="Buck C.B."/>
        </authorList>
    </citation>
    <scope>NUCLEOTIDE SEQUENCE</scope>
    <source>
        <strain evidence="1">CtSyg22</strain>
    </source>
</reference>
<name>A0A8S5L8Z8_9CAUD</name>
<proteinExistence type="predicted"/>
<sequence length="208" mass="24943">MPNFKDVNLYNNLPDFMQEYKEIQAIFDIENIDLTRLWNEIRRSFNNGFIFSTDVIGISKFEKMIKIYPKATDSLKDRQLRVYIKWNATLPYTWRWLEEFLITYYQNVETKAIPVLFNNKYELNIRLEKQKEFDNFDYSIYGELRPIIPANLELKIINVIPDSSEKINVISMVVYRTKKVLKENSILSNLIGEKVFNNSLIYRLKKEI</sequence>
<dbReference type="EMBL" id="BK014660">
    <property type="protein sequence ID" value="DAD66419.1"/>
    <property type="molecule type" value="Genomic_DNA"/>
</dbReference>